<dbReference type="RefSeq" id="WP_146616668.1">
    <property type="nucleotide sequence ID" value="NZ_JACHWI010000001.1"/>
</dbReference>
<organism evidence="1 2">
    <name type="scientific">Actinoplanes lutulentus</name>
    <dbReference type="NCBI Taxonomy" id="1287878"/>
    <lineage>
        <taxon>Bacteria</taxon>
        <taxon>Bacillati</taxon>
        <taxon>Actinomycetota</taxon>
        <taxon>Actinomycetes</taxon>
        <taxon>Micromonosporales</taxon>
        <taxon>Micromonosporaceae</taxon>
        <taxon>Actinoplanes</taxon>
    </lineage>
</organism>
<comment type="caution">
    <text evidence="1">The sequence shown here is derived from an EMBL/GenBank/DDBJ whole genome shotgun (WGS) entry which is preliminary data.</text>
</comment>
<gene>
    <name evidence="1" type="ORF">B0I29_10171</name>
</gene>
<sequence>MAQVSVRKFKVLAPPGGTKIQPQDVIPTGNVQMELNLAEVIQRNALAIPYRGRLLMRLVNREMALVLSLFGRTPPGFPLTRHDAFDSASLHVRRFVSEVFALGGLTAVVNRDNEALQDVAHFDALPQHLRQLYPNAGVRPDLRFADAESTVLAGESRGRSRGRPLTAMTSAAQRHRLDQLLAWSRQPGCDPVCMAWSWIEQQQTEIDFFKFAEDTADEPMGESAVEQLEDLTHMAPPLARRPPGPASPRRERERRVKREIIKNTVEDHERQLAETAPDTIAIELERPWYGEWLDVPVFDETKPSRMLLAASRTEESNESISSSEPDFLDVSRSEQVEVYLNSRTMVAIDWTSRSDRSSKKVVERILHRAR</sequence>
<keyword evidence="2" id="KW-1185">Reference proteome</keyword>
<dbReference type="AlphaFoldDB" id="A0A327ZKZ7"/>
<evidence type="ECO:0000313" key="2">
    <source>
        <dbReference type="Proteomes" id="UP000249341"/>
    </source>
</evidence>
<name>A0A327ZKZ7_9ACTN</name>
<evidence type="ECO:0000313" key="1">
    <source>
        <dbReference type="EMBL" id="RAK42941.1"/>
    </source>
</evidence>
<accession>A0A327ZKZ7</accession>
<dbReference type="EMBL" id="QLMJ01000001">
    <property type="protein sequence ID" value="RAK42941.1"/>
    <property type="molecule type" value="Genomic_DNA"/>
</dbReference>
<dbReference type="OrthoDB" id="3318461at2"/>
<dbReference type="Proteomes" id="UP000249341">
    <property type="component" value="Unassembled WGS sequence"/>
</dbReference>
<reference evidence="1 2" key="1">
    <citation type="submission" date="2018-06" db="EMBL/GenBank/DDBJ databases">
        <title>Genomic Encyclopedia of Type Strains, Phase III (KMG-III): the genomes of soil and plant-associated and newly described type strains.</title>
        <authorList>
            <person name="Whitman W."/>
        </authorList>
    </citation>
    <scope>NUCLEOTIDE SEQUENCE [LARGE SCALE GENOMIC DNA]</scope>
    <source>
        <strain evidence="1 2">CGMCC 4.7090</strain>
    </source>
</reference>
<protein>
    <submittedName>
        <fullName evidence="1">Uncharacterized protein</fullName>
    </submittedName>
</protein>
<proteinExistence type="predicted"/>